<evidence type="ECO:0000313" key="3">
    <source>
        <dbReference type="EMBL" id="PTU73009.1"/>
    </source>
</evidence>
<dbReference type="GO" id="GO:0008233">
    <property type="term" value="F:peptidase activity"/>
    <property type="evidence" value="ECO:0007669"/>
    <property type="project" value="UniProtKB-KW"/>
</dbReference>
<name>A0A2T5P5I6_9PSED</name>
<evidence type="ECO:0000256" key="1">
    <source>
        <dbReference type="ARBA" id="ARBA00008542"/>
    </source>
</evidence>
<reference evidence="3 4" key="1">
    <citation type="submission" date="2018-04" db="EMBL/GenBank/DDBJ databases">
        <title>Pseudomonas sp. nov., isolated from mangrove soil.</title>
        <authorList>
            <person name="Chen C."/>
        </authorList>
    </citation>
    <scope>NUCLEOTIDE SEQUENCE [LARGE SCALE GENOMIC DNA]</scope>
    <source>
        <strain evidence="3 4">TC-11</strain>
    </source>
</reference>
<protein>
    <submittedName>
        <fullName evidence="3">Protease</fullName>
    </submittedName>
</protein>
<dbReference type="SUPFAM" id="SSF52317">
    <property type="entry name" value="Class I glutamine amidotransferase-like"/>
    <property type="match status" value="1"/>
</dbReference>
<sequence length="179" mass="19108">MSTSLNGKRVAILLTDGFEQVEMTSPRDALTAAGAIVELVAPHPGEVTGWHHTDPGDSFQVDRTLDQLSAADFDALLLPGGVINADQIRSDGNAQKLVKEADRSDKPIAVICHGGWLLASSKVVRDRNMTSWPSLRDDLSNAGANWVDQEVVVDGNLISSRKPDDLPAFNKALISALAA</sequence>
<dbReference type="Gene3D" id="3.40.50.880">
    <property type="match status" value="1"/>
</dbReference>
<accession>A0A2T5P5I6</accession>
<evidence type="ECO:0000313" key="4">
    <source>
        <dbReference type="Proteomes" id="UP000244064"/>
    </source>
</evidence>
<dbReference type="RefSeq" id="WP_108108762.1">
    <property type="nucleotide sequence ID" value="NZ_QASN01000021.1"/>
</dbReference>
<evidence type="ECO:0000259" key="2">
    <source>
        <dbReference type="Pfam" id="PF01965"/>
    </source>
</evidence>
<organism evidence="3 4">
    <name type="scientific">Pseudomonas mangrovi</name>
    <dbReference type="NCBI Taxonomy" id="2161748"/>
    <lineage>
        <taxon>Bacteria</taxon>
        <taxon>Pseudomonadati</taxon>
        <taxon>Pseudomonadota</taxon>
        <taxon>Gammaproteobacteria</taxon>
        <taxon>Pseudomonadales</taxon>
        <taxon>Pseudomonadaceae</taxon>
        <taxon>Pseudomonas</taxon>
    </lineage>
</organism>
<dbReference type="InterPro" id="IPR002818">
    <property type="entry name" value="DJ-1/PfpI"/>
</dbReference>
<dbReference type="OrthoDB" id="9792284at2"/>
<feature type="domain" description="DJ-1/PfpI" evidence="2">
    <location>
        <begin position="8"/>
        <end position="175"/>
    </location>
</feature>
<keyword evidence="3" id="KW-0645">Protease</keyword>
<dbReference type="PANTHER" id="PTHR42733">
    <property type="entry name" value="DJ-1 PROTEIN"/>
    <property type="match status" value="1"/>
</dbReference>
<keyword evidence="4" id="KW-1185">Reference proteome</keyword>
<comment type="similarity">
    <text evidence="1">Belongs to the peptidase C56 family.</text>
</comment>
<dbReference type="InterPro" id="IPR029062">
    <property type="entry name" value="Class_I_gatase-like"/>
</dbReference>
<gene>
    <name evidence="3" type="ORF">DBO85_17315</name>
</gene>
<dbReference type="PANTHER" id="PTHR42733:SF12">
    <property type="entry name" value="PROTEINASE"/>
    <property type="match status" value="1"/>
</dbReference>
<dbReference type="Pfam" id="PF01965">
    <property type="entry name" value="DJ-1_PfpI"/>
    <property type="match status" value="1"/>
</dbReference>
<dbReference type="CDD" id="cd03134">
    <property type="entry name" value="GATase1_PfpI_like"/>
    <property type="match status" value="1"/>
</dbReference>
<keyword evidence="3" id="KW-0378">Hydrolase</keyword>
<proteinExistence type="inferred from homology"/>
<dbReference type="GO" id="GO:0006508">
    <property type="term" value="P:proteolysis"/>
    <property type="evidence" value="ECO:0007669"/>
    <property type="project" value="UniProtKB-KW"/>
</dbReference>
<dbReference type="Proteomes" id="UP000244064">
    <property type="component" value="Unassembled WGS sequence"/>
</dbReference>
<dbReference type="InterPro" id="IPR006286">
    <property type="entry name" value="C56_PfpI-like"/>
</dbReference>
<dbReference type="EMBL" id="QASN01000021">
    <property type="protein sequence ID" value="PTU73009.1"/>
    <property type="molecule type" value="Genomic_DNA"/>
</dbReference>
<comment type="caution">
    <text evidence="3">The sequence shown here is derived from an EMBL/GenBank/DDBJ whole genome shotgun (WGS) entry which is preliminary data.</text>
</comment>
<dbReference type="AlphaFoldDB" id="A0A2T5P5I6"/>
<dbReference type="NCBIfam" id="TIGR01382">
    <property type="entry name" value="PfpI"/>
    <property type="match status" value="1"/>
</dbReference>
<dbReference type="PROSITE" id="PS51276">
    <property type="entry name" value="PEPTIDASE_C56_PFPI"/>
    <property type="match status" value="1"/>
</dbReference>